<feature type="transmembrane region" description="Helical" evidence="7">
    <location>
        <begin position="12"/>
        <end position="31"/>
    </location>
</feature>
<organism evidence="10 11">
    <name type="scientific">Acidisarcina polymorpha</name>
    <dbReference type="NCBI Taxonomy" id="2211140"/>
    <lineage>
        <taxon>Bacteria</taxon>
        <taxon>Pseudomonadati</taxon>
        <taxon>Acidobacteriota</taxon>
        <taxon>Terriglobia</taxon>
        <taxon>Terriglobales</taxon>
        <taxon>Acidobacteriaceae</taxon>
        <taxon>Acidisarcina</taxon>
    </lineage>
</organism>
<keyword evidence="2" id="KW-1003">Cell membrane</keyword>
<keyword evidence="10" id="KW-0132">Cell division</keyword>
<evidence type="ECO:0000256" key="5">
    <source>
        <dbReference type="ARBA" id="ARBA00023136"/>
    </source>
</evidence>
<evidence type="ECO:0000256" key="2">
    <source>
        <dbReference type="ARBA" id="ARBA00022475"/>
    </source>
</evidence>
<protein>
    <submittedName>
        <fullName evidence="10">Cell division protein FtsX</fullName>
    </submittedName>
</protein>
<evidence type="ECO:0000256" key="3">
    <source>
        <dbReference type="ARBA" id="ARBA00022692"/>
    </source>
</evidence>
<accession>A0A2Z5G856</accession>
<gene>
    <name evidence="10" type="ORF">ACPOL_5751</name>
</gene>
<keyword evidence="10" id="KW-0131">Cell cycle</keyword>
<feature type="transmembrane region" description="Helical" evidence="7">
    <location>
        <begin position="322"/>
        <end position="351"/>
    </location>
</feature>
<keyword evidence="5 7" id="KW-0472">Membrane</keyword>
<dbReference type="Proteomes" id="UP000253606">
    <property type="component" value="Chromosome"/>
</dbReference>
<feature type="transmembrane region" description="Helical" evidence="7">
    <location>
        <begin position="371"/>
        <end position="390"/>
    </location>
</feature>
<dbReference type="Pfam" id="PF02687">
    <property type="entry name" value="FtsX"/>
    <property type="match status" value="1"/>
</dbReference>
<dbReference type="InterPro" id="IPR003838">
    <property type="entry name" value="ABC3_permease_C"/>
</dbReference>
<evidence type="ECO:0000256" key="7">
    <source>
        <dbReference type="SAM" id="Phobius"/>
    </source>
</evidence>
<evidence type="ECO:0000256" key="4">
    <source>
        <dbReference type="ARBA" id="ARBA00022989"/>
    </source>
</evidence>
<dbReference type="GO" id="GO:0022857">
    <property type="term" value="F:transmembrane transporter activity"/>
    <property type="evidence" value="ECO:0007669"/>
    <property type="project" value="TreeGrafter"/>
</dbReference>
<dbReference type="EMBL" id="CP030840">
    <property type="protein sequence ID" value="AXC14997.1"/>
    <property type="molecule type" value="Genomic_DNA"/>
</dbReference>
<feature type="domain" description="ABC3 transporter permease C-terminal" evidence="8">
    <location>
        <begin position="281"/>
        <end position="400"/>
    </location>
</feature>
<dbReference type="PANTHER" id="PTHR30572:SF4">
    <property type="entry name" value="ABC TRANSPORTER PERMEASE YTRF"/>
    <property type="match status" value="1"/>
</dbReference>
<dbReference type="GO" id="GO:0005886">
    <property type="term" value="C:plasma membrane"/>
    <property type="evidence" value="ECO:0007669"/>
    <property type="project" value="UniProtKB-SubCell"/>
</dbReference>
<keyword evidence="3 7" id="KW-0812">Transmembrane</keyword>
<proteinExistence type="inferred from homology"/>
<dbReference type="Pfam" id="PF12704">
    <property type="entry name" value="MacB_PCD"/>
    <property type="match status" value="1"/>
</dbReference>
<evidence type="ECO:0000256" key="6">
    <source>
        <dbReference type="ARBA" id="ARBA00038076"/>
    </source>
</evidence>
<comment type="similarity">
    <text evidence="6">Belongs to the ABC-4 integral membrane protein family.</text>
</comment>
<name>A0A2Z5G856_9BACT</name>
<evidence type="ECO:0000313" key="11">
    <source>
        <dbReference type="Proteomes" id="UP000253606"/>
    </source>
</evidence>
<sequence>MRAIWANKLRSFLTMFGIAWGVGSMLLLISVGEGFRSGQHKELASVGNDVIMMWGGTIPAVPSQHTGMRPYNLTVGDESAMRASGSFREVMGLIRRSDIKQQSQYQSAGGSVMGTEPNYPAVRFLPMSVGRFLTDGDLRDRRRVVVLGQKSAELLFPGRPAVGETVLLNGTGFQVVGVAAKTGHGNDDGWNQQIYIPVTTMLEMFPIKGENIPQDALSSIQYQPRVRGENESAKSMARSIIAARHGFSPDDPESFEEWDTIKSDQMVGKIFTAMDIFLGGVGIVTLALGAVGIVNIMLVSVSERTREIGLRKAIGATKRSILMQFFLEALLLTGVSGLIGIGGSALFMYLISAAIGGKGVEGFDPPRLVPWSAALALISLSVSGILAGLYPASKAAALEPVEALRRE</sequence>
<reference evidence="10 11" key="1">
    <citation type="journal article" date="2018" name="Front. Microbiol.">
        <title>Hydrolytic Capabilities as a Key to Environmental Success: Chitinolytic and Cellulolytic Acidobacteria From Acidic Sub-arctic Soils and Boreal Peatlands.</title>
        <authorList>
            <person name="Belova S.E."/>
            <person name="Ravin N.V."/>
            <person name="Pankratov T.A."/>
            <person name="Rakitin A.L."/>
            <person name="Ivanova A.A."/>
            <person name="Beletsky A.V."/>
            <person name="Mardanov A.V."/>
            <person name="Sinninghe Damste J.S."/>
            <person name="Dedysh S.N."/>
        </authorList>
    </citation>
    <scope>NUCLEOTIDE SEQUENCE [LARGE SCALE GENOMIC DNA]</scope>
    <source>
        <strain evidence="10 11">SBC82</strain>
    </source>
</reference>
<dbReference type="KEGG" id="abas:ACPOL_5751"/>
<dbReference type="InterPro" id="IPR025857">
    <property type="entry name" value="MacB_PCD"/>
</dbReference>
<dbReference type="InterPro" id="IPR050250">
    <property type="entry name" value="Macrolide_Exporter_MacB"/>
</dbReference>
<keyword evidence="4 7" id="KW-1133">Transmembrane helix</keyword>
<evidence type="ECO:0000259" key="9">
    <source>
        <dbReference type="Pfam" id="PF12704"/>
    </source>
</evidence>
<dbReference type="AlphaFoldDB" id="A0A2Z5G856"/>
<evidence type="ECO:0000313" key="10">
    <source>
        <dbReference type="EMBL" id="AXC14997.1"/>
    </source>
</evidence>
<evidence type="ECO:0000259" key="8">
    <source>
        <dbReference type="Pfam" id="PF02687"/>
    </source>
</evidence>
<dbReference type="PANTHER" id="PTHR30572">
    <property type="entry name" value="MEMBRANE COMPONENT OF TRANSPORTER-RELATED"/>
    <property type="match status" value="1"/>
</dbReference>
<evidence type="ECO:0000256" key="1">
    <source>
        <dbReference type="ARBA" id="ARBA00004651"/>
    </source>
</evidence>
<comment type="subcellular location">
    <subcellularLocation>
        <location evidence="1">Cell membrane</location>
        <topology evidence="1">Multi-pass membrane protein</topology>
    </subcellularLocation>
</comment>
<keyword evidence="11" id="KW-1185">Reference proteome</keyword>
<feature type="domain" description="MacB-like periplasmic core" evidence="9">
    <location>
        <begin position="11"/>
        <end position="205"/>
    </location>
</feature>
<dbReference type="GO" id="GO:0051301">
    <property type="term" value="P:cell division"/>
    <property type="evidence" value="ECO:0007669"/>
    <property type="project" value="UniProtKB-KW"/>
</dbReference>
<feature type="transmembrane region" description="Helical" evidence="7">
    <location>
        <begin position="276"/>
        <end position="301"/>
    </location>
</feature>